<name>A0A926DE99_9FIRM</name>
<organism evidence="7 8">
    <name type="scientific">Feifania hominis</name>
    <dbReference type="NCBI Taxonomy" id="2763660"/>
    <lineage>
        <taxon>Bacteria</taxon>
        <taxon>Bacillati</taxon>
        <taxon>Bacillota</taxon>
        <taxon>Clostridia</taxon>
        <taxon>Eubacteriales</taxon>
        <taxon>Feifaniaceae</taxon>
        <taxon>Feifania</taxon>
    </lineage>
</organism>
<protein>
    <submittedName>
        <fullName evidence="7">Methionine synthase</fullName>
    </submittedName>
</protein>
<proteinExistence type="predicted"/>
<sequence>MSKKLILAAAIGNCVHVAGAMHFLNLAADEGYDTLFLGPAVEIPQLLRQVEQHRPYLVSVGYRLTPENVVPLVRQLRQGAERLTCKPRWVFAGTRPVAELARGEHFFDKIFDGTEDLDDCIAFLRGIDRPAELNEGAQTLAARINQKRPYPLLRHHFGLPSFAETEAGIRAISSASVLDVISLGPDQNTQQYFFEPGRRDPALEGAGGVPVRTADEFRRLKAASQTGNRPLMRCYSGTADVMRFAQVLHDTIDNAWCAVPLCWYNELDGRGTRPLETSIAEAQRLMAWHGERGIPVEVNEPHHWGLRDAHDVISVAMAYISARNAKRFGVRHYVAQYMFNIPGSMSFSMDLAKVLAQVELTESLASPDFVIWRETRAGLPFLSADLDVAKGQLAASTMLQMAIHPHIIHVVGYSEAEHAATPDVVIESCRIVRGVIRSTLYGNARAASDTDVQRRRVELVREARTLLQFIERSYPASEDPLTDPAVLADCIRRGILDAPHILKNDKYRGILRTRMQNGACVAYDEAAGRPLSETERFAALEAHGNLAGLTRRLDAV</sequence>
<dbReference type="Gene3D" id="3.20.20.240">
    <property type="entry name" value="Methylmalonyl-CoA mutase"/>
    <property type="match status" value="1"/>
</dbReference>
<dbReference type="SUPFAM" id="SSF52242">
    <property type="entry name" value="Cobalamin (vitamin B12)-binding domain"/>
    <property type="match status" value="1"/>
</dbReference>
<dbReference type="GO" id="GO:0046872">
    <property type="term" value="F:metal ion binding"/>
    <property type="evidence" value="ECO:0007669"/>
    <property type="project" value="InterPro"/>
</dbReference>
<evidence type="ECO:0000256" key="2">
    <source>
        <dbReference type="ARBA" id="ARBA00022628"/>
    </source>
</evidence>
<dbReference type="RefSeq" id="WP_249300005.1">
    <property type="nucleotide sequence ID" value="NZ_JACRSP010000002.1"/>
</dbReference>
<comment type="cofactor">
    <cofactor evidence="1">
        <name>adenosylcob(III)alamin</name>
        <dbReference type="ChEBI" id="CHEBI:18408"/>
    </cofactor>
</comment>
<keyword evidence="5" id="KW-0732">Signal</keyword>
<keyword evidence="2" id="KW-0846">Cobalamin</keyword>
<evidence type="ECO:0000256" key="1">
    <source>
        <dbReference type="ARBA" id="ARBA00001922"/>
    </source>
</evidence>
<keyword evidence="3" id="KW-0413">Isomerase</keyword>
<gene>
    <name evidence="7" type="ORF">H8695_06015</name>
</gene>
<keyword evidence="4" id="KW-0170">Cobalt</keyword>
<dbReference type="Proteomes" id="UP000620366">
    <property type="component" value="Unassembled WGS sequence"/>
</dbReference>
<evidence type="ECO:0000313" key="7">
    <source>
        <dbReference type="EMBL" id="MBC8536247.1"/>
    </source>
</evidence>
<dbReference type="InterPro" id="IPR036724">
    <property type="entry name" value="Cobalamin-bd_sf"/>
</dbReference>
<feature type="domain" description="B12-binding" evidence="6">
    <location>
        <begin position="3"/>
        <end position="131"/>
    </location>
</feature>
<reference evidence="7" key="1">
    <citation type="submission" date="2020-08" db="EMBL/GenBank/DDBJ databases">
        <title>Genome public.</title>
        <authorList>
            <person name="Liu C."/>
            <person name="Sun Q."/>
        </authorList>
    </citation>
    <scope>NUCLEOTIDE SEQUENCE</scope>
    <source>
        <strain evidence="7">BX7</strain>
    </source>
</reference>
<evidence type="ECO:0000256" key="3">
    <source>
        <dbReference type="ARBA" id="ARBA00023235"/>
    </source>
</evidence>
<dbReference type="InterPro" id="IPR006158">
    <property type="entry name" value="Cobalamin-bd"/>
</dbReference>
<dbReference type="EMBL" id="JACRSP010000002">
    <property type="protein sequence ID" value="MBC8536247.1"/>
    <property type="molecule type" value="Genomic_DNA"/>
</dbReference>
<evidence type="ECO:0000313" key="8">
    <source>
        <dbReference type="Proteomes" id="UP000620366"/>
    </source>
</evidence>
<accession>A0A926DE99</accession>
<dbReference type="SUPFAM" id="SSF51703">
    <property type="entry name" value="Cobalamin (vitamin B12)-dependent enzymes"/>
    <property type="match status" value="1"/>
</dbReference>
<evidence type="ECO:0000259" key="6">
    <source>
        <dbReference type="PROSITE" id="PS51332"/>
    </source>
</evidence>
<dbReference type="InterPro" id="IPR016176">
    <property type="entry name" value="Cbl-dep_enz_cat"/>
</dbReference>
<dbReference type="PROSITE" id="PS51332">
    <property type="entry name" value="B12_BINDING"/>
    <property type="match status" value="1"/>
</dbReference>
<comment type="caution">
    <text evidence="7">The sequence shown here is derived from an EMBL/GenBank/DDBJ whole genome shotgun (WGS) entry which is preliminary data.</text>
</comment>
<feature type="signal peptide" evidence="5">
    <location>
        <begin position="1"/>
        <end position="20"/>
    </location>
</feature>
<dbReference type="GO" id="GO:0031419">
    <property type="term" value="F:cobalamin binding"/>
    <property type="evidence" value="ECO:0007669"/>
    <property type="project" value="UniProtKB-KW"/>
</dbReference>
<evidence type="ECO:0000256" key="5">
    <source>
        <dbReference type="SAM" id="SignalP"/>
    </source>
</evidence>
<evidence type="ECO:0000256" key="4">
    <source>
        <dbReference type="ARBA" id="ARBA00023285"/>
    </source>
</evidence>
<feature type="chain" id="PRO_5038831899" evidence="5">
    <location>
        <begin position="21"/>
        <end position="556"/>
    </location>
</feature>
<dbReference type="AlphaFoldDB" id="A0A926DE99"/>
<keyword evidence="8" id="KW-1185">Reference proteome</keyword>
<dbReference type="GO" id="GO:0016853">
    <property type="term" value="F:isomerase activity"/>
    <property type="evidence" value="ECO:0007669"/>
    <property type="project" value="UniProtKB-KW"/>
</dbReference>
<dbReference type="Gene3D" id="3.40.50.280">
    <property type="entry name" value="Cobalamin-binding domain"/>
    <property type="match status" value="1"/>
</dbReference>